<evidence type="ECO:0000256" key="6">
    <source>
        <dbReference type="ARBA" id="ARBA00034125"/>
    </source>
</evidence>
<reference evidence="9 10" key="1">
    <citation type="submission" date="2016-11" db="EMBL/GenBank/DDBJ databases">
        <authorList>
            <person name="Varghese N."/>
            <person name="Submissions S."/>
        </authorList>
    </citation>
    <scope>NUCLEOTIDE SEQUENCE [LARGE SCALE GENOMIC DNA]</scope>
    <source>
        <strain evidence="9 10">DSM 19027</strain>
    </source>
</reference>
<dbReference type="InterPro" id="IPR010619">
    <property type="entry name" value="ThrE-like_N"/>
</dbReference>
<keyword evidence="4 7" id="KW-1133">Transmembrane helix</keyword>
<evidence type="ECO:0000256" key="1">
    <source>
        <dbReference type="ARBA" id="ARBA00004651"/>
    </source>
</evidence>
<evidence type="ECO:0000259" key="8">
    <source>
        <dbReference type="Pfam" id="PF06738"/>
    </source>
</evidence>
<dbReference type="EMBL" id="FQZP01000007">
    <property type="protein sequence ID" value="SHI69953.1"/>
    <property type="molecule type" value="Genomic_DNA"/>
</dbReference>
<dbReference type="PANTHER" id="PTHR34390:SF2">
    <property type="entry name" value="SUCCINATE TRANSPORTER SUBUNIT YJJP-RELATED"/>
    <property type="match status" value="1"/>
</dbReference>
<feature type="transmembrane region" description="Helical" evidence="7">
    <location>
        <begin position="227"/>
        <end position="248"/>
    </location>
</feature>
<feature type="transmembrane region" description="Helical" evidence="7">
    <location>
        <begin position="162"/>
        <end position="183"/>
    </location>
</feature>
<dbReference type="Pfam" id="PF06738">
    <property type="entry name" value="ThrE"/>
    <property type="match status" value="1"/>
</dbReference>
<dbReference type="RefSeq" id="WP_188118344.1">
    <property type="nucleotide sequence ID" value="NZ_DAONMB010000047.1"/>
</dbReference>
<evidence type="ECO:0000256" key="4">
    <source>
        <dbReference type="ARBA" id="ARBA00022989"/>
    </source>
</evidence>
<feature type="transmembrane region" description="Helical" evidence="7">
    <location>
        <begin position="189"/>
        <end position="206"/>
    </location>
</feature>
<sequence>MEQDKVLDIAVRAGSLLLRSGAETYRVEETIVRICRSYRLSCDAFVLPTGIFVSAEGEKGALTIVRRIPYRTVDLTSISRINALSRKIQNERPEYEQVLAELDAIANIKRYSNITIAMAYALTAFVYVLIFGGTLMESLAAVIVGIVLGLLRFFFRQGSSFPFIEYFAGAFASGILGSLFALLLEVNPYLVIIGALTNLVPGVALASGIRDLLHGDIVSGISRLGEALMTVFSIAAGTGIGIATWHLMGVMA</sequence>
<dbReference type="AlphaFoldDB" id="A0A1M6D9Q1"/>
<dbReference type="GO" id="GO:0022857">
    <property type="term" value="F:transmembrane transporter activity"/>
    <property type="evidence" value="ECO:0007669"/>
    <property type="project" value="InterPro"/>
</dbReference>
<dbReference type="Proteomes" id="UP000324781">
    <property type="component" value="Unassembled WGS sequence"/>
</dbReference>
<comment type="similarity">
    <text evidence="6">Belongs to the ThrE exporter (TC 2.A.79) family.</text>
</comment>
<dbReference type="PANTHER" id="PTHR34390">
    <property type="entry name" value="UPF0442 PROTEIN YJJB-RELATED"/>
    <property type="match status" value="1"/>
</dbReference>
<protein>
    <submittedName>
        <fullName evidence="9">Uncharacterized membrane protein YjjP, DUF1212 family</fullName>
    </submittedName>
</protein>
<comment type="subcellular location">
    <subcellularLocation>
        <location evidence="1">Cell membrane</location>
        <topology evidence="1">Multi-pass membrane protein</topology>
    </subcellularLocation>
</comment>
<dbReference type="GO" id="GO:0015744">
    <property type="term" value="P:succinate transport"/>
    <property type="evidence" value="ECO:0007669"/>
    <property type="project" value="TreeGrafter"/>
</dbReference>
<organism evidence="9 10">
    <name type="scientific">Thermoclostridium caenicola</name>
    <dbReference type="NCBI Taxonomy" id="659425"/>
    <lineage>
        <taxon>Bacteria</taxon>
        <taxon>Bacillati</taxon>
        <taxon>Bacillota</taxon>
        <taxon>Clostridia</taxon>
        <taxon>Eubacteriales</taxon>
        <taxon>Oscillospiraceae</taxon>
        <taxon>Thermoclostridium</taxon>
    </lineage>
</organism>
<evidence type="ECO:0000313" key="9">
    <source>
        <dbReference type="EMBL" id="SHI69953.1"/>
    </source>
</evidence>
<evidence type="ECO:0000256" key="2">
    <source>
        <dbReference type="ARBA" id="ARBA00022475"/>
    </source>
</evidence>
<gene>
    <name evidence="9" type="ORF">SAMN05444373_10079</name>
</gene>
<dbReference type="GO" id="GO:0005886">
    <property type="term" value="C:plasma membrane"/>
    <property type="evidence" value="ECO:0007669"/>
    <property type="project" value="UniProtKB-SubCell"/>
</dbReference>
<keyword evidence="3 7" id="KW-0812">Transmembrane</keyword>
<keyword evidence="2" id="KW-1003">Cell membrane</keyword>
<evidence type="ECO:0000256" key="5">
    <source>
        <dbReference type="ARBA" id="ARBA00023136"/>
    </source>
</evidence>
<evidence type="ECO:0000313" key="10">
    <source>
        <dbReference type="Proteomes" id="UP000324781"/>
    </source>
</evidence>
<feature type="domain" description="Threonine/serine exporter-like N-terminal" evidence="8">
    <location>
        <begin position="8"/>
        <end position="244"/>
    </location>
</feature>
<keyword evidence="5 7" id="KW-0472">Membrane</keyword>
<keyword evidence="10" id="KW-1185">Reference proteome</keyword>
<accession>A0A1M6D9Q1</accession>
<dbReference type="InterPro" id="IPR050539">
    <property type="entry name" value="ThrE_Dicarb/AminoAcid_Exp"/>
</dbReference>
<name>A0A1M6D9Q1_9FIRM</name>
<evidence type="ECO:0000256" key="3">
    <source>
        <dbReference type="ARBA" id="ARBA00022692"/>
    </source>
</evidence>
<evidence type="ECO:0000256" key="7">
    <source>
        <dbReference type="SAM" id="Phobius"/>
    </source>
</evidence>
<proteinExistence type="inferred from homology"/>